<keyword evidence="12" id="KW-1185">Reference proteome</keyword>
<dbReference type="CDD" id="cd16667">
    <property type="entry name" value="RING-H2_RNF126-like"/>
    <property type="match status" value="1"/>
</dbReference>
<feature type="region of interest" description="Disordered" evidence="9">
    <location>
        <begin position="295"/>
        <end position="351"/>
    </location>
</feature>
<evidence type="ECO:0000256" key="4">
    <source>
        <dbReference type="ARBA" id="ARBA00022723"/>
    </source>
</evidence>
<organism evidence="11 12">
    <name type="scientific">Trapa natans</name>
    <name type="common">Water chestnut</name>
    <dbReference type="NCBI Taxonomy" id="22666"/>
    <lineage>
        <taxon>Eukaryota</taxon>
        <taxon>Viridiplantae</taxon>
        <taxon>Streptophyta</taxon>
        <taxon>Embryophyta</taxon>
        <taxon>Tracheophyta</taxon>
        <taxon>Spermatophyta</taxon>
        <taxon>Magnoliopsida</taxon>
        <taxon>eudicotyledons</taxon>
        <taxon>Gunneridae</taxon>
        <taxon>Pentapetalae</taxon>
        <taxon>rosids</taxon>
        <taxon>malvids</taxon>
        <taxon>Myrtales</taxon>
        <taxon>Lythraceae</taxon>
        <taxon>Trapa</taxon>
    </lineage>
</organism>
<evidence type="ECO:0000256" key="9">
    <source>
        <dbReference type="SAM" id="MobiDB-lite"/>
    </source>
</evidence>
<feature type="region of interest" description="Disordered" evidence="9">
    <location>
        <begin position="88"/>
        <end position="110"/>
    </location>
</feature>
<evidence type="ECO:0000256" key="8">
    <source>
        <dbReference type="PROSITE-ProRule" id="PRU00175"/>
    </source>
</evidence>
<evidence type="ECO:0000256" key="3">
    <source>
        <dbReference type="ARBA" id="ARBA00022679"/>
    </source>
</evidence>
<keyword evidence="3" id="KW-0808">Transferase</keyword>
<dbReference type="PROSITE" id="PS50089">
    <property type="entry name" value="ZF_RING_2"/>
    <property type="match status" value="1"/>
</dbReference>
<dbReference type="InterPro" id="IPR001841">
    <property type="entry name" value="Znf_RING"/>
</dbReference>
<feature type="region of interest" description="Disordered" evidence="9">
    <location>
        <begin position="364"/>
        <end position="428"/>
    </location>
</feature>
<sequence length="505" mass="53622">MSFSFAGNSVGGPFPGDGSSFKPFYCHQCTRTVNVSVSPSTDPICPHCNGGFLEEYEESVQPPFQLSDPFSSVLSYLTPSSSSTATAFGDIQNPSLSSNRNSASSASEENPFDPVAFLQGHLQNLNSSGAQIQVLVDSRPPSHAQFRLPVSFGDYFFGPGLEQLIQQLAENDPNRYGTPPASKSAVEALPMVRITDEILSSEMNQCAVCQDEFEKDTEVKQMPCKHIYHSDCLLPWLELHSSCPVCRHELPTDDADTEGSNRTGAQGQGSNPGGSDSQRSGNARITPRRFSILLPDFFRGGGGEGGNEGGLNSSSGRHELPDDADPDGSSRTGAQGQGSNPGGSDSQRSGNARITPRRFSILLPNFFRGGGGEGGNQGGLNSSSGRHELPDDADPDGSSRTGAQGQGSNPGGSDSQSGGNNRPTPGETSIWSLPASLSWLRIVRMMGQTFCLVVLVIDDAVLALMLGKRGSNMIGRSDLAVNWIFTDAVLFSLFVERKGHGFTVT</sequence>
<dbReference type="GO" id="GO:0016567">
    <property type="term" value="P:protein ubiquitination"/>
    <property type="evidence" value="ECO:0007669"/>
    <property type="project" value="TreeGrafter"/>
</dbReference>
<dbReference type="InterPro" id="IPR013083">
    <property type="entry name" value="Znf_RING/FYVE/PHD"/>
</dbReference>
<feature type="domain" description="RING-type" evidence="10">
    <location>
        <begin position="206"/>
        <end position="247"/>
    </location>
</feature>
<dbReference type="PANTHER" id="PTHR15710">
    <property type="entry name" value="E3 UBIQUITIN-PROTEIN LIGASE PRAJA"/>
    <property type="match status" value="1"/>
</dbReference>
<feature type="compositionally biased region" description="Low complexity" evidence="9">
    <location>
        <begin position="93"/>
        <end position="109"/>
    </location>
</feature>
<evidence type="ECO:0000256" key="7">
    <source>
        <dbReference type="ARBA" id="ARBA00022833"/>
    </source>
</evidence>
<comment type="caution">
    <text evidence="11">The sequence shown here is derived from an EMBL/GenBank/DDBJ whole genome shotgun (WGS) entry which is preliminary data.</text>
</comment>
<protein>
    <recommendedName>
        <fullName evidence="2">RING-type E3 ubiquitin transferase</fullName>
        <ecNumber evidence="2">2.3.2.27</ecNumber>
    </recommendedName>
</protein>
<evidence type="ECO:0000256" key="5">
    <source>
        <dbReference type="ARBA" id="ARBA00022771"/>
    </source>
</evidence>
<dbReference type="AlphaFoldDB" id="A0AAN7KX90"/>
<evidence type="ECO:0000259" key="10">
    <source>
        <dbReference type="PROSITE" id="PS50089"/>
    </source>
</evidence>
<dbReference type="GO" id="GO:0008270">
    <property type="term" value="F:zinc ion binding"/>
    <property type="evidence" value="ECO:0007669"/>
    <property type="project" value="UniProtKB-KW"/>
</dbReference>
<keyword evidence="4" id="KW-0479">Metal-binding</keyword>
<accession>A0AAN7KX90</accession>
<keyword evidence="6" id="KW-0833">Ubl conjugation pathway</keyword>
<reference evidence="11 12" key="1">
    <citation type="journal article" date="2023" name="Hortic Res">
        <title>Pangenome of water caltrop reveals structural variations and asymmetric subgenome divergence after allopolyploidization.</title>
        <authorList>
            <person name="Zhang X."/>
            <person name="Chen Y."/>
            <person name="Wang L."/>
            <person name="Yuan Y."/>
            <person name="Fang M."/>
            <person name="Shi L."/>
            <person name="Lu R."/>
            <person name="Comes H.P."/>
            <person name="Ma Y."/>
            <person name="Chen Y."/>
            <person name="Huang G."/>
            <person name="Zhou Y."/>
            <person name="Zheng Z."/>
            <person name="Qiu Y."/>
        </authorList>
    </citation>
    <scope>NUCLEOTIDE SEQUENCE [LARGE SCALE GENOMIC DNA]</scope>
    <source>
        <strain evidence="11">F231</strain>
    </source>
</reference>
<feature type="compositionally biased region" description="Gly residues" evidence="9">
    <location>
        <begin position="368"/>
        <end position="378"/>
    </location>
</feature>
<evidence type="ECO:0000313" key="12">
    <source>
        <dbReference type="Proteomes" id="UP001346149"/>
    </source>
</evidence>
<feature type="compositionally biased region" description="Polar residues" evidence="9">
    <location>
        <begin position="273"/>
        <end position="282"/>
    </location>
</feature>
<dbReference type="PANTHER" id="PTHR15710:SF208">
    <property type="entry name" value="E3 UBIQUITIN-PROTEIN LIGASE RING1-LIKE"/>
    <property type="match status" value="1"/>
</dbReference>
<feature type="region of interest" description="Disordered" evidence="9">
    <location>
        <begin position="253"/>
        <end position="282"/>
    </location>
</feature>
<feature type="compositionally biased region" description="Polar residues" evidence="9">
    <location>
        <begin position="411"/>
        <end position="428"/>
    </location>
</feature>
<dbReference type="FunFam" id="3.30.40.10:FF:000022">
    <property type="entry name" value="E3 ubiquitin-protein ligase RING1-like"/>
    <property type="match status" value="1"/>
</dbReference>
<dbReference type="Pfam" id="PF13639">
    <property type="entry name" value="zf-RING_2"/>
    <property type="match status" value="1"/>
</dbReference>
<feature type="compositionally biased region" description="Gly residues" evidence="9">
    <location>
        <begin position="299"/>
        <end position="309"/>
    </location>
</feature>
<evidence type="ECO:0000256" key="6">
    <source>
        <dbReference type="ARBA" id="ARBA00022786"/>
    </source>
</evidence>
<evidence type="ECO:0000256" key="1">
    <source>
        <dbReference type="ARBA" id="ARBA00000900"/>
    </source>
</evidence>
<dbReference type="GO" id="GO:0061630">
    <property type="term" value="F:ubiquitin protein ligase activity"/>
    <property type="evidence" value="ECO:0007669"/>
    <property type="project" value="UniProtKB-EC"/>
</dbReference>
<dbReference type="SMART" id="SM00184">
    <property type="entry name" value="RING"/>
    <property type="match status" value="1"/>
</dbReference>
<dbReference type="SUPFAM" id="SSF57850">
    <property type="entry name" value="RING/U-box"/>
    <property type="match status" value="1"/>
</dbReference>
<dbReference type="EC" id="2.3.2.27" evidence="2"/>
<dbReference type="Gene3D" id="3.30.40.10">
    <property type="entry name" value="Zinc/RING finger domain, C3HC4 (zinc finger)"/>
    <property type="match status" value="1"/>
</dbReference>
<dbReference type="Pfam" id="PF14369">
    <property type="entry name" value="Zn_ribbon_19"/>
    <property type="match status" value="1"/>
</dbReference>
<dbReference type="Proteomes" id="UP001346149">
    <property type="component" value="Unassembled WGS sequence"/>
</dbReference>
<comment type="catalytic activity">
    <reaction evidence="1">
        <text>S-ubiquitinyl-[E2 ubiquitin-conjugating enzyme]-L-cysteine + [acceptor protein]-L-lysine = [E2 ubiquitin-conjugating enzyme]-L-cysteine + N(6)-ubiquitinyl-[acceptor protein]-L-lysine.</text>
        <dbReference type="EC" id="2.3.2.27"/>
    </reaction>
</comment>
<proteinExistence type="predicted"/>
<dbReference type="GO" id="GO:0005737">
    <property type="term" value="C:cytoplasm"/>
    <property type="evidence" value="ECO:0007669"/>
    <property type="project" value="TreeGrafter"/>
</dbReference>
<evidence type="ECO:0000313" key="11">
    <source>
        <dbReference type="EMBL" id="KAK4774720.1"/>
    </source>
</evidence>
<keyword evidence="5 8" id="KW-0863">Zinc-finger</keyword>
<dbReference type="EMBL" id="JAXQNO010000019">
    <property type="protein sequence ID" value="KAK4774720.1"/>
    <property type="molecule type" value="Genomic_DNA"/>
</dbReference>
<name>A0AAN7KX90_TRANT</name>
<keyword evidence="7" id="KW-0862">Zinc</keyword>
<dbReference type="InterPro" id="IPR039525">
    <property type="entry name" value="RNF126-like_zinc-ribbon"/>
</dbReference>
<feature type="compositionally biased region" description="Polar residues" evidence="9">
    <location>
        <begin position="342"/>
        <end position="351"/>
    </location>
</feature>
<gene>
    <name evidence="11" type="ORF">SAY86_009655</name>
</gene>
<evidence type="ECO:0000256" key="2">
    <source>
        <dbReference type="ARBA" id="ARBA00012483"/>
    </source>
</evidence>